<evidence type="ECO:0000313" key="3">
    <source>
        <dbReference type="EMBL" id="MBB4617306.1"/>
    </source>
</evidence>
<evidence type="ECO:0000259" key="2">
    <source>
        <dbReference type="Pfam" id="PF02230"/>
    </source>
</evidence>
<proteinExistence type="predicted"/>
<accession>A0A7W7AI66</accession>
<dbReference type="EMBL" id="JACHNY010000002">
    <property type="protein sequence ID" value="MBB4617306.1"/>
    <property type="molecule type" value="Genomic_DNA"/>
</dbReference>
<dbReference type="InterPro" id="IPR003140">
    <property type="entry name" value="PLipase/COase/thioEstase"/>
</dbReference>
<gene>
    <name evidence="3" type="ORF">GGQ96_001426</name>
</gene>
<dbReference type="GO" id="GO:0016787">
    <property type="term" value="F:hydrolase activity"/>
    <property type="evidence" value="ECO:0007669"/>
    <property type="project" value="InterPro"/>
</dbReference>
<dbReference type="PANTHER" id="PTHR43037">
    <property type="entry name" value="UNNAMED PRODUCT-RELATED"/>
    <property type="match status" value="1"/>
</dbReference>
<dbReference type="InterPro" id="IPR050955">
    <property type="entry name" value="Plant_Biomass_Hydrol_Est"/>
</dbReference>
<organism evidence="3 4">
    <name type="scientific">Sphingomonas abaci</name>
    <dbReference type="NCBI Taxonomy" id="237611"/>
    <lineage>
        <taxon>Bacteria</taxon>
        <taxon>Pseudomonadati</taxon>
        <taxon>Pseudomonadota</taxon>
        <taxon>Alphaproteobacteria</taxon>
        <taxon>Sphingomonadales</taxon>
        <taxon>Sphingomonadaceae</taxon>
        <taxon>Sphingomonas</taxon>
    </lineage>
</organism>
<name>A0A7W7AI66_9SPHN</name>
<dbReference type="SUPFAM" id="SSF53474">
    <property type="entry name" value="alpha/beta-Hydrolases"/>
    <property type="match status" value="1"/>
</dbReference>
<comment type="caution">
    <text evidence="3">The sequence shown here is derived from an EMBL/GenBank/DDBJ whole genome shotgun (WGS) entry which is preliminary data.</text>
</comment>
<dbReference type="Proteomes" id="UP000574769">
    <property type="component" value="Unassembled WGS sequence"/>
</dbReference>
<keyword evidence="1" id="KW-0732">Signal</keyword>
<dbReference type="RefSeq" id="WP_184112974.1">
    <property type="nucleotide sequence ID" value="NZ_JACHNY010000002.1"/>
</dbReference>
<dbReference type="PANTHER" id="PTHR43037:SF1">
    <property type="entry name" value="BLL1128 PROTEIN"/>
    <property type="match status" value="1"/>
</dbReference>
<feature type="domain" description="Phospholipase/carboxylesterase/thioesterase" evidence="2">
    <location>
        <begin position="89"/>
        <end position="171"/>
    </location>
</feature>
<evidence type="ECO:0000256" key="1">
    <source>
        <dbReference type="ARBA" id="ARBA00022729"/>
    </source>
</evidence>
<reference evidence="3 4" key="1">
    <citation type="submission" date="2020-08" db="EMBL/GenBank/DDBJ databases">
        <title>Genomic Encyclopedia of Type Strains, Phase IV (KMG-IV): sequencing the most valuable type-strain genomes for metagenomic binning, comparative biology and taxonomic classification.</title>
        <authorList>
            <person name="Goeker M."/>
        </authorList>
    </citation>
    <scope>NUCLEOTIDE SEQUENCE [LARGE SCALE GENOMIC DNA]</scope>
    <source>
        <strain evidence="3 4">DSM 15867</strain>
    </source>
</reference>
<dbReference type="InterPro" id="IPR029058">
    <property type="entry name" value="AB_hydrolase_fold"/>
</dbReference>
<sequence>MDSRTRTTLIYVPPNLPRGAPLVLALHGSESEPAHMRDATGYELERLADQHGFAVAYPAGIGGAWNDCRRVAPFEAKRLNIDDVGFLKGVIDMMHISHGIARDRVYALGFSNGAQMVFRMMLCTPDALAGAATFGGNLPEDANMMCPKEGPTPPIMLVSGTADPIVPFGGGDASLFGLASRGIVLSAEETFATFAGLNGLDPADATTETLPHRHADDPTRVHVRAIAKGGRPYVVLYTVDGGGHVVPQPKVPMPRMLGAVTGDLNGPAAAIDFFLYADAKAA</sequence>
<dbReference type="AlphaFoldDB" id="A0A7W7AI66"/>
<keyword evidence="4" id="KW-1185">Reference proteome</keyword>
<protein>
    <submittedName>
        <fullName evidence="3">Polyhydroxybutyrate depolymerase</fullName>
    </submittedName>
</protein>
<dbReference type="Pfam" id="PF02230">
    <property type="entry name" value="Abhydrolase_2"/>
    <property type="match status" value="1"/>
</dbReference>
<evidence type="ECO:0000313" key="4">
    <source>
        <dbReference type="Proteomes" id="UP000574769"/>
    </source>
</evidence>
<dbReference type="Gene3D" id="3.40.50.1820">
    <property type="entry name" value="alpha/beta hydrolase"/>
    <property type="match status" value="1"/>
</dbReference>